<accession>A0A6L2P9K8</accession>
<proteinExistence type="predicted"/>
<dbReference type="Gene3D" id="2.40.70.10">
    <property type="entry name" value="Acid Proteases"/>
    <property type="match status" value="1"/>
</dbReference>
<name>A0A6L2P9K8_TANCI</name>
<reference evidence="2" key="1">
    <citation type="journal article" date="2019" name="Sci. Rep.">
        <title>Draft genome of Tanacetum cinerariifolium, the natural source of mosquito coil.</title>
        <authorList>
            <person name="Yamashiro T."/>
            <person name="Shiraishi A."/>
            <person name="Satake H."/>
            <person name="Nakayama K."/>
        </authorList>
    </citation>
    <scope>NUCLEOTIDE SEQUENCE</scope>
</reference>
<sequence>MEDSHNYMTEEMLDKLGFVRINYGDYGRKTVKEVCVDIHGIVFLVDFIVIGYANECEPSVIFGRDFLVTTKSKVDFEERDLDALLVELVKTMEEVGSSSGELMKMRKASRNKGHYLNKVTPLPPLKIEEIPSLSLITPQPEDNGGDWEVNEENKERDDDIISTKSVEVVVETIVDKWER</sequence>
<dbReference type="InterPro" id="IPR021109">
    <property type="entry name" value="Peptidase_aspartic_dom_sf"/>
</dbReference>
<dbReference type="AlphaFoldDB" id="A0A6L2P9K8"/>
<comment type="caution">
    <text evidence="2">The sequence shown here is derived from an EMBL/GenBank/DDBJ whole genome shotgun (WGS) entry which is preliminary data.</text>
</comment>
<evidence type="ECO:0000313" key="2">
    <source>
        <dbReference type="EMBL" id="GEU94169.1"/>
    </source>
</evidence>
<organism evidence="2">
    <name type="scientific">Tanacetum cinerariifolium</name>
    <name type="common">Dalmatian daisy</name>
    <name type="synonym">Chrysanthemum cinerariifolium</name>
    <dbReference type="NCBI Taxonomy" id="118510"/>
    <lineage>
        <taxon>Eukaryota</taxon>
        <taxon>Viridiplantae</taxon>
        <taxon>Streptophyta</taxon>
        <taxon>Embryophyta</taxon>
        <taxon>Tracheophyta</taxon>
        <taxon>Spermatophyta</taxon>
        <taxon>Magnoliopsida</taxon>
        <taxon>eudicotyledons</taxon>
        <taxon>Gunneridae</taxon>
        <taxon>Pentapetalae</taxon>
        <taxon>asterids</taxon>
        <taxon>campanulids</taxon>
        <taxon>Asterales</taxon>
        <taxon>Asteraceae</taxon>
        <taxon>Asteroideae</taxon>
        <taxon>Anthemideae</taxon>
        <taxon>Anthemidinae</taxon>
        <taxon>Tanacetum</taxon>
    </lineage>
</organism>
<evidence type="ECO:0000256" key="1">
    <source>
        <dbReference type="SAM" id="MobiDB-lite"/>
    </source>
</evidence>
<protein>
    <submittedName>
        <fullName evidence="2">Uncharacterized protein</fullName>
    </submittedName>
</protein>
<dbReference type="EMBL" id="BKCJ010011014">
    <property type="protein sequence ID" value="GEU94169.1"/>
    <property type="molecule type" value="Genomic_DNA"/>
</dbReference>
<feature type="region of interest" description="Disordered" evidence="1">
    <location>
        <begin position="138"/>
        <end position="160"/>
    </location>
</feature>
<feature type="compositionally biased region" description="Basic and acidic residues" evidence="1">
    <location>
        <begin position="151"/>
        <end position="160"/>
    </location>
</feature>
<gene>
    <name evidence="2" type="ORF">Tci_066147</name>
</gene>